<dbReference type="AlphaFoldDB" id="A0A6A5WPA3"/>
<accession>A0A6A5WPA3</accession>
<dbReference type="EMBL" id="ML977571">
    <property type="protein sequence ID" value="KAF2003703.1"/>
    <property type="molecule type" value="Genomic_DNA"/>
</dbReference>
<feature type="region of interest" description="Disordered" evidence="1">
    <location>
        <begin position="369"/>
        <end position="389"/>
    </location>
</feature>
<proteinExistence type="predicted"/>
<feature type="region of interest" description="Disordered" evidence="1">
    <location>
        <begin position="1"/>
        <end position="30"/>
    </location>
</feature>
<reference evidence="2" key="1">
    <citation type="journal article" date="2020" name="Stud. Mycol.">
        <title>101 Dothideomycetes genomes: a test case for predicting lifestyles and emergence of pathogens.</title>
        <authorList>
            <person name="Haridas S."/>
            <person name="Albert R."/>
            <person name="Binder M."/>
            <person name="Bloem J."/>
            <person name="Labutti K."/>
            <person name="Salamov A."/>
            <person name="Andreopoulos B."/>
            <person name="Baker S."/>
            <person name="Barry K."/>
            <person name="Bills G."/>
            <person name="Bluhm B."/>
            <person name="Cannon C."/>
            <person name="Castanera R."/>
            <person name="Culley D."/>
            <person name="Daum C."/>
            <person name="Ezra D."/>
            <person name="Gonzalez J."/>
            <person name="Henrissat B."/>
            <person name="Kuo A."/>
            <person name="Liang C."/>
            <person name="Lipzen A."/>
            <person name="Lutzoni F."/>
            <person name="Magnuson J."/>
            <person name="Mondo S."/>
            <person name="Nolan M."/>
            <person name="Ohm R."/>
            <person name="Pangilinan J."/>
            <person name="Park H.-J."/>
            <person name="Ramirez L."/>
            <person name="Alfaro M."/>
            <person name="Sun H."/>
            <person name="Tritt A."/>
            <person name="Yoshinaga Y."/>
            <person name="Zwiers L.-H."/>
            <person name="Turgeon B."/>
            <person name="Goodwin S."/>
            <person name="Spatafora J."/>
            <person name="Crous P."/>
            <person name="Grigoriev I."/>
        </authorList>
    </citation>
    <scope>NUCLEOTIDE SEQUENCE</scope>
    <source>
        <strain evidence="2">CBS 123094</strain>
    </source>
</reference>
<protein>
    <submittedName>
        <fullName evidence="2">Uncharacterized protein</fullName>
    </submittedName>
</protein>
<name>A0A6A5WPA3_9PLEO</name>
<sequence length="558" mass="61330">MATADTQFPDDGDMLPSSARQMPDGVPSQTRSFNVVDESLVLLPPALPMPDWVPSQSHTVDVAKTDTPPLADNPLRSIPGMPLVNDEVPSPYPSYFPPDMPISGDIPSRTYAANMIDPNAQFVARTLLPYSPGGPLMGYNTPSHPFYSLPNNVDLIHQPPQPWPAMPIPNFGATQAHTINMAAPNVQLMADTPMPSPSGKPFMGGFPIAQSYFGLTPKGHHLSGPFPPPPLFPTSEGSPSQIYPMNIRTPNFQHMANPSMTFPPNSPSMSHIMPPHSSHAPQIQRHTPPGPSPSGYPPSGLNPTPQRNLSVRPPPPHGSFTLPVDPSKPRRPLLQRLTERPRPSPVYLWAISATSPKPADKDTPTIFKQKGYLVSPPGSRKPKPEKAKREYVRSRLRMGQNSEGPGEEGACVYLAERGAAMRKPRSPETGAVTPMEPSLPLGPPIPSRNPRGIHLGRPIKRQSTRLCSCTPKPETKCARHVHFVSPQPVKVTDPRAREGHLKKQRYQFFMWLNRLKVKQGAEMFGGLERFWRQLEETLVKLDGWANFRGTGGGRRRKG</sequence>
<feature type="compositionally biased region" description="Low complexity" evidence="1">
    <location>
        <begin position="267"/>
        <end position="279"/>
    </location>
</feature>
<evidence type="ECO:0000313" key="2">
    <source>
        <dbReference type="EMBL" id="KAF2003703.1"/>
    </source>
</evidence>
<gene>
    <name evidence="2" type="ORF">P154DRAFT_572890</name>
</gene>
<evidence type="ECO:0000313" key="3">
    <source>
        <dbReference type="Proteomes" id="UP000799779"/>
    </source>
</evidence>
<dbReference type="Proteomes" id="UP000799779">
    <property type="component" value="Unassembled WGS sequence"/>
</dbReference>
<feature type="region of interest" description="Disordered" evidence="1">
    <location>
        <begin position="254"/>
        <end position="330"/>
    </location>
</feature>
<organism evidence="2 3">
    <name type="scientific">Amniculicola lignicola CBS 123094</name>
    <dbReference type="NCBI Taxonomy" id="1392246"/>
    <lineage>
        <taxon>Eukaryota</taxon>
        <taxon>Fungi</taxon>
        <taxon>Dikarya</taxon>
        <taxon>Ascomycota</taxon>
        <taxon>Pezizomycotina</taxon>
        <taxon>Dothideomycetes</taxon>
        <taxon>Pleosporomycetidae</taxon>
        <taxon>Pleosporales</taxon>
        <taxon>Amniculicolaceae</taxon>
        <taxon>Amniculicola</taxon>
    </lineage>
</organism>
<feature type="region of interest" description="Disordered" evidence="1">
    <location>
        <begin position="422"/>
        <end position="450"/>
    </location>
</feature>
<keyword evidence="3" id="KW-1185">Reference proteome</keyword>
<evidence type="ECO:0000256" key="1">
    <source>
        <dbReference type="SAM" id="MobiDB-lite"/>
    </source>
</evidence>